<feature type="transmembrane region" description="Helical" evidence="1">
    <location>
        <begin position="12"/>
        <end position="28"/>
    </location>
</feature>
<evidence type="ECO:0000313" key="2">
    <source>
        <dbReference type="EMBL" id="MBP2018435.1"/>
    </source>
</evidence>
<keyword evidence="1" id="KW-1133">Transmembrane helix</keyword>
<dbReference type="RefSeq" id="WP_209466563.1">
    <property type="nucleotide sequence ID" value="NZ_JAGGLG010000013.1"/>
</dbReference>
<dbReference type="Pfam" id="PF12822">
    <property type="entry name" value="ECF_trnsprt"/>
    <property type="match status" value="1"/>
</dbReference>
<accession>A0ABS4JU27</accession>
<feature type="transmembrane region" description="Helical" evidence="1">
    <location>
        <begin position="72"/>
        <end position="91"/>
    </location>
</feature>
<dbReference type="Proteomes" id="UP001519289">
    <property type="component" value="Unassembled WGS sequence"/>
</dbReference>
<protein>
    <submittedName>
        <fullName evidence="2">Membrane protein</fullName>
    </submittedName>
</protein>
<dbReference type="Gene3D" id="1.10.1760.20">
    <property type="match status" value="1"/>
</dbReference>
<feature type="transmembrane region" description="Helical" evidence="1">
    <location>
        <begin position="98"/>
        <end position="120"/>
    </location>
</feature>
<comment type="caution">
    <text evidence="2">The sequence shown here is derived from an EMBL/GenBank/DDBJ whole genome shotgun (WGS) entry which is preliminary data.</text>
</comment>
<keyword evidence="3" id="KW-1185">Reference proteome</keyword>
<proteinExistence type="predicted"/>
<sequence length="161" mass="15499">MLLARTSTLAKLGFLLALSLLGSYIKLGPTSIAFDAMSGFVAALLMGPAAGALICGLGHAAAAAVTGFPLTLPFHAATAAAMAGVGALGGLTARRFGALPAAAALVAANGLLAPALLSLLPNPLGVGLFAALWLPLTAATGANAAAALVVVLGLRRAGFGS</sequence>
<feature type="transmembrane region" description="Helical" evidence="1">
    <location>
        <begin position="40"/>
        <end position="66"/>
    </location>
</feature>
<evidence type="ECO:0000313" key="3">
    <source>
        <dbReference type="Proteomes" id="UP001519289"/>
    </source>
</evidence>
<gene>
    <name evidence="2" type="ORF">J2Z79_001846</name>
</gene>
<dbReference type="EMBL" id="JAGGLG010000013">
    <property type="protein sequence ID" value="MBP2018435.1"/>
    <property type="molecule type" value="Genomic_DNA"/>
</dbReference>
<keyword evidence="1" id="KW-0812">Transmembrane</keyword>
<keyword evidence="1" id="KW-0472">Membrane</keyword>
<feature type="transmembrane region" description="Helical" evidence="1">
    <location>
        <begin position="132"/>
        <end position="154"/>
    </location>
</feature>
<organism evidence="2 3">
    <name type="scientific">Symbiobacterium terraclitae</name>
    <dbReference type="NCBI Taxonomy" id="557451"/>
    <lineage>
        <taxon>Bacteria</taxon>
        <taxon>Bacillati</taxon>
        <taxon>Bacillota</taxon>
        <taxon>Clostridia</taxon>
        <taxon>Eubacteriales</taxon>
        <taxon>Symbiobacteriaceae</taxon>
        <taxon>Symbiobacterium</taxon>
    </lineage>
</organism>
<reference evidence="2 3" key="1">
    <citation type="submission" date="2021-03" db="EMBL/GenBank/DDBJ databases">
        <title>Genomic Encyclopedia of Type Strains, Phase IV (KMG-IV): sequencing the most valuable type-strain genomes for metagenomic binning, comparative biology and taxonomic classification.</title>
        <authorList>
            <person name="Goeker M."/>
        </authorList>
    </citation>
    <scope>NUCLEOTIDE SEQUENCE [LARGE SCALE GENOMIC DNA]</scope>
    <source>
        <strain evidence="2 3">DSM 27138</strain>
    </source>
</reference>
<name>A0ABS4JU27_9FIRM</name>
<evidence type="ECO:0000256" key="1">
    <source>
        <dbReference type="SAM" id="Phobius"/>
    </source>
</evidence>
<dbReference type="InterPro" id="IPR024529">
    <property type="entry name" value="ECF_trnsprt_substrate-spec"/>
</dbReference>